<dbReference type="GO" id="GO:0006270">
    <property type="term" value="P:DNA replication initiation"/>
    <property type="evidence" value="ECO:0007669"/>
    <property type="project" value="TreeGrafter"/>
</dbReference>
<name>A0A811JU84_9BILA</name>
<dbReference type="Pfam" id="PF26466">
    <property type="entry name" value="DNA_primase_lrg_N"/>
    <property type="match status" value="1"/>
</dbReference>
<keyword evidence="2" id="KW-0004">4Fe-4S</keyword>
<keyword evidence="6" id="KW-0408">Iron</keyword>
<keyword evidence="5" id="KW-0479">Metal-binding</keyword>
<gene>
    <name evidence="9" type="ORF">BOKJ2_LOCUS1511</name>
</gene>
<evidence type="ECO:0000256" key="4">
    <source>
        <dbReference type="ARBA" id="ARBA00022705"/>
    </source>
</evidence>
<dbReference type="Proteomes" id="UP000614601">
    <property type="component" value="Unassembled WGS sequence"/>
</dbReference>
<dbReference type="Pfam" id="PF04104">
    <property type="entry name" value="DNA_primase_lrg"/>
    <property type="match status" value="1"/>
</dbReference>
<dbReference type="PANTHER" id="PTHR10537:SF3">
    <property type="entry name" value="DNA PRIMASE LARGE SUBUNIT"/>
    <property type="match status" value="1"/>
</dbReference>
<dbReference type="EMBL" id="CAJFDH010000001">
    <property type="protein sequence ID" value="CAD5206827.1"/>
    <property type="molecule type" value="Genomic_DNA"/>
</dbReference>
<evidence type="ECO:0000256" key="1">
    <source>
        <dbReference type="ARBA" id="ARBA00001966"/>
    </source>
</evidence>
<feature type="domain" description="DNA primase large subunit C-terminal" evidence="8">
    <location>
        <begin position="271"/>
        <end position="437"/>
    </location>
</feature>
<dbReference type="GO" id="GO:0051539">
    <property type="term" value="F:4 iron, 4 sulfur cluster binding"/>
    <property type="evidence" value="ECO:0007669"/>
    <property type="project" value="UniProtKB-KW"/>
</dbReference>
<evidence type="ECO:0000313" key="9">
    <source>
        <dbReference type="EMBL" id="CAD5206827.1"/>
    </source>
</evidence>
<dbReference type="Proteomes" id="UP000783686">
    <property type="component" value="Unassembled WGS sequence"/>
</dbReference>
<organism evidence="9 10">
    <name type="scientific">Bursaphelenchus okinawaensis</name>
    <dbReference type="NCBI Taxonomy" id="465554"/>
    <lineage>
        <taxon>Eukaryota</taxon>
        <taxon>Metazoa</taxon>
        <taxon>Ecdysozoa</taxon>
        <taxon>Nematoda</taxon>
        <taxon>Chromadorea</taxon>
        <taxon>Rhabditida</taxon>
        <taxon>Tylenchina</taxon>
        <taxon>Tylenchomorpha</taxon>
        <taxon>Aphelenchoidea</taxon>
        <taxon>Aphelenchoididae</taxon>
        <taxon>Bursaphelenchus</taxon>
    </lineage>
</organism>
<protein>
    <recommendedName>
        <fullName evidence="8">DNA primase large subunit C-terminal domain-containing protein</fullName>
    </recommendedName>
</protein>
<keyword evidence="3" id="KW-0639">Primosome</keyword>
<dbReference type="InterPro" id="IPR058560">
    <property type="entry name" value="DNA_primase_C"/>
</dbReference>
<evidence type="ECO:0000256" key="5">
    <source>
        <dbReference type="ARBA" id="ARBA00022723"/>
    </source>
</evidence>
<evidence type="ECO:0000259" key="8">
    <source>
        <dbReference type="Pfam" id="PF04104"/>
    </source>
</evidence>
<dbReference type="Gene3D" id="1.20.930.80">
    <property type="match status" value="1"/>
</dbReference>
<dbReference type="AlphaFoldDB" id="A0A811JU84"/>
<evidence type="ECO:0000256" key="6">
    <source>
        <dbReference type="ARBA" id="ARBA00023004"/>
    </source>
</evidence>
<dbReference type="GO" id="GO:0046872">
    <property type="term" value="F:metal ion binding"/>
    <property type="evidence" value="ECO:0007669"/>
    <property type="project" value="UniProtKB-KW"/>
</dbReference>
<dbReference type="OrthoDB" id="421393at2759"/>
<keyword evidence="7" id="KW-0411">Iron-sulfur</keyword>
<sequence length="450" mass="52250">MMFGTPSSHSTSISQFKTTNKLEFYRDPPSMELDQNELYDVLQERFQVLNILEQVKNKEKFLSPEFMEAFKRAIVNIQPLYFNDANSKKLEYYRRRDLLSHFLLRLVCCTDSGKQKWFADQECALLRVRIQNNGIESLKEEYFSSCRVPPVECSAEEIEELQYELAQSGFPEGHSTLYKVYFTDCRDLVAQRKALLKGGFCYVTNDDLANGIVQKFRIMLNQSMANQIRKMKDPESEDWIVPKMYKHLYPEAAVGTEIEGAQIQWQQINSLAYTSFPLCMRDMHEFMKLNKGLKHQGRLQYSLFIKGTGLSVEDSLAFFRTFCDTNSSKFKEFEYSIKHIYGLIGSKHAKRPYNCEAIIKGPAVSKDVCHGCPYKYLDEDGLAKKLDRLRVSESVKEQIISLKNEHRYDLACTKYFESSHKLNPGQLGCTITNPNDYLKYSLQYSNKAEK</sequence>
<reference evidence="9" key="1">
    <citation type="submission" date="2020-09" db="EMBL/GenBank/DDBJ databases">
        <authorList>
            <person name="Kikuchi T."/>
        </authorList>
    </citation>
    <scope>NUCLEOTIDE SEQUENCE</scope>
    <source>
        <strain evidence="9">SH1</strain>
    </source>
</reference>
<evidence type="ECO:0000256" key="3">
    <source>
        <dbReference type="ARBA" id="ARBA00022515"/>
    </source>
</evidence>
<evidence type="ECO:0000313" key="10">
    <source>
        <dbReference type="Proteomes" id="UP000614601"/>
    </source>
</evidence>
<dbReference type="GO" id="GO:0006269">
    <property type="term" value="P:DNA replication, synthesis of primer"/>
    <property type="evidence" value="ECO:0007669"/>
    <property type="project" value="UniProtKB-KW"/>
</dbReference>
<keyword evidence="4" id="KW-0235">DNA replication</keyword>
<proteinExistence type="predicted"/>
<evidence type="ECO:0000256" key="7">
    <source>
        <dbReference type="ARBA" id="ARBA00023014"/>
    </source>
</evidence>
<dbReference type="InterPro" id="IPR007238">
    <property type="entry name" value="DNA_primase_lsu_euk/arc"/>
</dbReference>
<evidence type="ECO:0000256" key="2">
    <source>
        <dbReference type="ARBA" id="ARBA00022485"/>
    </source>
</evidence>
<dbReference type="EMBL" id="CAJFCW020000001">
    <property type="protein sequence ID" value="CAG9083285.1"/>
    <property type="molecule type" value="Genomic_DNA"/>
</dbReference>
<comment type="cofactor">
    <cofactor evidence="1">
        <name>[4Fe-4S] cluster</name>
        <dbReference type="ChEBI" id="CHEBI:49883"/>
    </cofactor>
</comment>
<dbReference type="GO" id="GO:0005658">
    <property type="term" value="C:alpha DNA polymerase:primase complex"/>
    <property type="evidence" value="ECO:0007669"/>
    <property type="project" value="TreeGrafter"/>
</dbReference>
<comment type="caution">
    <text evidence="9">The sequence shown here is derived from an EMBL/GenBank/DDBJ whole genome shotgun (WGS) entry which is preliminary data.</text>
</comment>
<dbReference type="PANTHER" id="PTHR10537">
    <property type="entry name" value="DNA PRIMASE LARGE SUBUNIT"/>
    <property type="match status" value="1"/>
</dbReference>
<keyword evidence="10" id="KW-1185">Reference proteome</keyword>
<accession>A0A811JU84</accession>